<accession>A0AA42CUY9</accession>
<dbReference type="AlphaFoldDB" id="A0AA42CUY9"/>
<sequence length="45" mass="4381">MSSGTEAYVIVGVTADAEAVGLVPAALVAIGGNLLQQRAPAGGER</sequence>
<protein>
    <submittedName>
        <fullName evidence="1">Uncharacterized protein</fullName>
    </submittedName>
</protein>
<comment type="caution">
    <text evidence="1">The sequence shown here is derived from an EMBL/GenBank/DDBJ whole genome shotgun (WGS) entry which is preliminary data.</text>
</comment>
<evidence type="ECO:0000313" key="2">
    <source>
        <dbReference type="Proteomes" id="UP001165565"/>
    </source>
</evidence>
<evidence type="ECO:0000313" key="1">
    <source>
        <dbReference type="EMBL" id="MCW6535953.1"/>
    </source>
</evidence>
<reference evidence="1" key="1">
    <citation type="submission" date="2022-06" db="EMBL/GenBank/DDBJ databases">
        <title>Sphingomonas sp. nov. isolated from rhizosphere soil of tomato.</title>
        <authorList>
            <person name="Dong H."/>
            <person name="Gao R."/>
        </authorList>
    </citation>
    <scope>NUCLEOTIDE SEQUENCE</scope>
    <source>
        <strain evidence="1">MMSM24</strain>
    </source>
</reference>
<dbReference type="EMBL" id="JANFAV010000010">
    <property type="protein sequence ID" value="MCW6535953.1"/>
    <property type="molecule type" value="Genomic_DNA"/>
</dbReference>
<gene>
    <name evidence="1" type="ORF">NEE01_14305</name>
</gene>
<dbReference type="Proteomes" id="UP001165565">
    <property type="component" value="Unassembled WGS sequence"/>
</dbReference>
<name>A0AA42CUY9_9SPHN</name>
<keyword evidence="2" id="KW-1185">Reference proteome</keyword>
<proteinExistence type="predicted"/>
<organism evidence="1 2">
    <name type="scientific">Sphingomonas lycopersici</name>
    <dbReference type="NCBI Taxonomy" id="2951807"/>
    <lineage>
        <taxon>Bacteria</taxon>
        <taxon>Pseudomonadati</taxon>
        <taxon>Pseudomonadota</taxon>
        <taxon>Alphaproteobacteria</taxon>
        <taxon>Sphingomonadales</taxon>
        <taxon>Sphingomonadaceae</taxon>
        <taxon>Sphingomonas</taxon>
    </lineage>
</organism>